<keyword evidence="2" id="KW-0472">Membrane</keyword>
<organism evidence="4 5">
    <name type="scientific">Calocera viscosa (strain TUFC12733)</name>
    <dbReference type="NCBI Taxonomy" id="1330018"/>
    <lineage>
        <taxon>Eukaryota</taxon>
        <taxon>Fungi</taxon>
        <taxon>Dikarya</taxon>
        <taxon>Basidiomycota</taxon>
        <taxon>Agaricomycotina</taxon>
        <taxon>Dacrymycetes</taxon>
        <taxon>Dacrymycetales</taxon>
        <taxon>Dacrymycetaceae</taxon>
        <taxon>Calocera</taxon>
    </lineage>
</organism>
<evidence type="ECO:0000313" key="5">
    <source>
        <dbReference type="Proteomes" id="UP000076738"/>
    </source>
</evidence>
<feature type="region of interest" description="Disordered" evidence="1">
    <location>
        <begin position="1"/>
        <end position="21"/>
    </location>
</feature>
<evidence type="ECO:0000256" key="1">
    <source>
        <dbReference type="SAM" id="MobiDB-lite"/>
    </source>
</evidence>
<feature type="transmembrane region" description="Helical" evidence="2">
    <location>
        <begin position="171"/>
        <end position="191"/>
    </location>
</feature>
<evidence type="ECO:0000313" key="4">
    <source>
        <dbReference type="EMBL" id="KZO97913.1"/>
    </source>
</evidence>
<feature type="domain" description="DUF6535" evidence="3">
    <location>
        <begin position="149"/>
        <end position="322"/>
    </location>
</feature>
<keyword evidence="2" id="KW-0812">Transmembrane</keyword>
<dbReference type="OrthoDB" id="10677694at2759"/>
<feature type="transmembrane region" description="Helical" evidence="2">
    <location>
        <begin position="248"/>
        <end position="267"/>
    </location>
</feature>
<accession>A0A167NP17</accession>
<dbReference type="EMBL" id="KV417278">
    <property type="protein sequence ID" value="KZO97913.1"/>
    <property type="molecule type" value="Genomic_DNA"/>
</dbReference>
<sequence length="745" mass="82733">MLDLPASFGEEERGIGTQSLPDRVNSLGLITGEPPAAVHSLQANSPGPSQINPLISNLESTGRLAPQQAGAVEITSPSTLASCSPPTETTQPHLTPGSQQASLPFSPPDWPSPLTSASLSGSNLIQTREIVWVLDLPQISGTKDEQSFWDMSASMRQAYDTELFQKWEKRLSNLAFIAGLLVAAGMGFWPVTADDTLRQVLVAIQSLSSNSSTSSTLTPIPAMYPSLPGADDVTQPDYILMAQTLWEFALNLLLLTLIVSVPANHVIQRYSLHLPTPLPDLVRERQRRFESVMRLGMPVVIVLLELFIGLAALLLIGGLVGFHINGLRWMATAFITLSVAMATYLVLLPVAQDKWSLIPYDGREVANEIFASYRWMKSRNTDGIRVQSIQATHTVSKADSLLLKKLRNIKVAIWVGKHTTSPAEREACLRSAHAFGPVPLPYFDIFREDLQWLSKLAINHCVEKTSPRMLMKQDAAFRRDRIAHLAAYAAWVEALNFGEEASYELKVDSLEDFVHCVNDDENVYSDDHDGSSADEYALLAYSLVLRAYVNRIEVPAFNRLRWFRGAIGRLETVLLNSGRVHVFGVCLLLDTLRKPLHQPVSDTAEERALVDARRGMQLILIRKFLRETMNVPLPVLQCCLAMLMDMETLWKAGKKPGVRRTHALLWTEDPVVTMADLLHRGISKEWYAMVRRSFGASRTTPTSSIVVWLSVQTVSTKYTLFSGECTPMPRPFPPASAQRPCSSWK</sequence>
<proteinExistence type="predicted"/>
<dbReference type="Pfam" id="PF20153">
    <property type="entry name" value="DUF6535"/>
    <property type="match status" value="1"/>
</dbReference>
<feature type="region of interest" description="Disordered" evidence="1">
    <location>
        <begin position="77"/>
        <end position="114"/>
    </location>
</feature>
<keyword evidence="5" id="KW-1185">Reference proteome</keyword>
<feature type="transmembrane region" description="Helical" evidence="2">
    <location>
        <begin position="326"/>
        <end position="347"/>
    </location>
</feature>
<dbReference type="InterPro" id="IPR045338">
    <property type="entry name" value="DUF6535"/>
</dbReference>
<reference evidence="4 5" key="1">
    <citation type="journal article" date="2016" name="Mol. Biol. Evol.">
        <title>Comparative Genomics of Early-Diverging Mushroom-Forming Fungi Provides Insights into the Origins of Lignocellulose Decay Capabilities.</title>
        <authorList>
            <person name="Nagy L.G."/>
            <person name="Riley R."/>
            <person name="Tritt A."/>
            <person name="Adam C."/>
            <person name="Daum C."/>
            <person name="Floudas D."/>
            <person name="Sun H."/>
            <person name="Yadav J.S."/>
            <person name="Pangilinan J."/>
            <person name="Larsson K.H."/>
            <person name="Matsuura K."/>
            <person name="Barry K."/>
            <person name="Labutti K."/>
            <person name="Kuo R."/>
            <person name="Ohm R.A."/>
            <person name="Bhattacharya S.S."/>
            <person name="Shirouzu T."/>
            <person name="Yoshinaga Y."/>
            <person name="Martin F.M."/>
            <person name="Grigoriev I.V."/>
            <person name="Hibbett D.S."/>
        </authorList>
    </citation>
    <scope>NUCLEOTIDE SEQUENCE [LARGE SCALE GENOMIC DNA]</scope>
    <source>
        <strain evidence="4 5">TUFC12733</strain>
    </source>
</reference>
<feature type="transmembrane region" description="Helical" evidence="2">
    <location>
        <begin position="295"/>
        <end position="320"/>
    </location>
</feature>
<gene>
    <name evidence="4" type="ORF">CALVIDRAFT_67290</name>
</gene>
<feature type="compositionally biased region" description="Polar residues" evidence="1">
    <location>
        <begin position="77"/>
        <end position="103"/>
    </location>
</feature>
<keyword evidence="2" id="KW-1133">Transmembrane helix</keyword>
<dbReference type="AlphaFoldDB" id="A0A167NP17"/>
<evidence type="ECO:0000259" key="3">
    <source>
        <dbReference type="Pfam" id="PF20153"/>
    </source>
</evidence>
<evidence type="ECO:0000256" key="2">
    <source>
        <dbReference type="SAM" id="Phobius"/>
    </source>
</evidence>
<dbReference type="Proteomes" id="UP000076738">
    <property type="component" value="Unassembled WGS sequence"/>
</dbReference>
<protein>
    <recommendedName>
        <fullName evidence="3">DUF6535 domain-containing protein</fullName>
    </recommendedName>
</protein>
<name>A0A167NP17_CALVF</name>